<organism evidence="3 4">
    <name type="scientific">Aspergillus candidus</name>
    <dbReference type="NCBI Taxonomy" id="41067"/>
    <lineage>
        <taxon>Eukaryota</taxon>
        <taxon>Fungi</taxon>
        <taxon>Dikarya</taxon>
        <taxon>Ascomycota</taxon>
        <taxon>Pezizomycotina</taxon>
        <taxon>Eurotiomycetes</taxon>
        <taxon>Eurotiomycetidae</taxon>
        <taxon>Eurotiales</taxon>
        <taxon>Aspergillaceae</taxon>
        <taxon>Aspergillus</taxon>
        <taxon>Aspergillus subgen. Circumdati</taxon>
    </lineage>
</organism>
<evidence type="ECO:0000259" key="2">
    <source>
        <dbReference type="PROSITE" id="PS50888"/>
    </source>
</evidence>
<accession>A0A2I2EZK5</accession>
<dbReference type="PROSITE" id="PS50888">
    <property type="entry name" value="BHLH"/>
    <property type="match status" value="1"/>
</dbReference>
<gene>
    <name evidence="3" type="ORF">BDW47DRAFT_86999</name>
</gene>
<sequence length="713" mass="76490">MDQEQQGLSLQDISGPGDDDFSNFFAYGGPFADLDSHGSSDQQPPPRSLSVSMPASTAPPTQDQWLQMDTTAFDSVMGDLPVDLAPHAHQSPSNGPAPASYAHAPIAPAFYSQKPSLPQVFHQQLTPDVQPQLHPSSQLSSQPYIPLGQTVIPPTPNSIELQGNAATYPRRIDDNHDLYDQYSRVDEQVLYTPLVSPAMTPLEAQLRLPEYTVPGEYFTPLTSPALEAQNANSSNPYPFNPGPVSEMGFVPSPADNSLPGSSTPSSPAIVRHNHRHRPSTTTNKGFSTRAKKQQSPSVRPRTRKTSLLNINPDEILNGLSQDPSKSRPVGTSSLRYGSTESSGQDSVSPESLSEPLMPPPALPPARRSPAIAPQMSQSQNNEPATPAMLMRLQRQQQQQQQQQQQSPATNIPAPSVSSASYDDIMEDITLPEAANPTSYLARPEVPRIDTAVRTTVPSPASGVKITPNLEPNSAPDRPPGSVALSPRSIAMPSPSGPVGKKSDTPKLGPMARKRQSLSSSQPSPNLRPKISPSIKPMVRGDGVSSESSALYLASKSNYQHILDGTLLPGVSYPETLAENLSSKRTNHKLAEQGRRNRINTALKEIETLIPSAFVQMKNAKEAAACNVKVSEKEKEKNANAQISKASTVEMAIDYIKALQQELGETKGKLVAAESRLSESTGNVQSHKEGVTTPESGQAKSSTEAEDANASPSV</sequence>
<reference evidence="3 4" key="1">
    <citation type="submission" date="2017-12" db="EMBL/GenBank/DDBJ databases">
        <authorList>
            <consortium name="DOE Joint Genome Institute"/>
            <person name="Haridas S."/>
            <person name="Kjaerbolling I."/>
            <person name="Vesth T.C."/>
            <person name="Frisvad J.C."/>
            <person name="Nybo J.L."/>
            <person name="Theobald S."/>
            <person name="Kuo A."/>
            <person name="Bowyer P."/>
            <person name="Matsuda Y."/>
            <person name="Mondo S."/>
            <person name="Lyhne E.K."/>
            <person name="Kogle M.E."/>
            <person name="Clum A."/>
            <person name="Lipzen A."/>
            <person name="Salamov A."/>
            <person name="Ngan C.Y."/>
            <person name="Daum C."/>
            <person name="Chiniquy J."/>
            <person name="Barry K."/>
            <person name="LaButti K."/>
            <person name="Simmons B.A."/>
            <person name="Magnuson J.K."/>
            <person name="Mortensen U.H."/>
            <person name="Larsen T.O."/>
            <person name="Grigoriev I.V."/>
            <person name="Baker S.E."/>
            <person name="Andersen M.R."/>
            <person name="Nordberg H.P."/>
            <person name="Cantor M.N."/>
            <person name="Hua S.X."/>
        </authorList>
    </citation>
    <scope>NUCLEOTIDE SEQUENCE [LARGE SCALE GENOMIC DNA]</scope>
    <source>
        <strain evidence="3 4">CBS 102.13</strain>
    </source>
</reference>
<evidence type="ECO:0000256" key="1">
    <source>
        <dbReference type="SAM" id="MobiDB-lite"/>
    </source>
</evidence>
<dbReference type="Pfam" id="PF00010">
    <property type="entry name" value="HLH"/>
    <property type="match status" value="1"/>
</dbReference>
<feature type="compositionally biased region" description="Polar residues" evidence="1">
    <location>
        <begin position="374"/>
        <end position="383"/>
    </location>
</feature>
<dbReference type="STRING" id="41067.A0A2I2EZK5"/>
<feature type="region of interest" description="Disordered" evidence="1">
    <location>
        <begin position="229"/>
        <end position="418"/>
    </location>
</feature>
<feature type="region of interest" description="Disordered" evidence="1">
    <location>
        <begin position="671"/>
        <end position="713"/>
    </location>
</feature>
<dbReference type="OrthoDB" id="5344169at2759"/>
<dbReference type="AlphaFoldDB" id="A0A2I2EZK5"/>
<feature type="compositionally biased region" description="Low complexity" evidence="1">
    <location>
        <begin position="364"/>
        <end position="373"/>
    </location>
</feature>
<feature type="compositionally biased region" description="Low complexity" evidence="1">
    <location>
        <begin position="393"/>
        <end position="405"/>
    </location>
</feature>
<dbReference type="Gene3D" id="4.10.280.10">
    <property type="entry name" value="Helix-loop-helix DNA-binding domain"/>
    <property type="match status" value="1"/>
</dbReference>
<proteinExistence type="predicted"/>
<feature type="region of interest" description="Disordered" evidence="1">
    <location>
        <begin position="1"/>
        <end position="102"/>
    </location>
</feature>
<keyword evidence="4" id="KW-1185">Reference proteome</keyword>
<feature type="region of interest" description="Disordered" evidence="1">
    <location>
        <begin position="452"/>
        <end position="541"/>
    </location>
</feature>
<feature type="compositionally biased region" description="Polar residues" evidence="1">
    <location>
        <begin position="692"/>
        <end position="701"/>
    </location>
</feature>
<dbReference type="SUPFAM" id="SSF47459">
    <property type="entry name" value="HLH, helix-loop-helix DNA-binding domain"/>
    <property type="match status" value="1"/>
</dbReference>
<dbReference type="FunFam" id="4.10.280.10:FF:000099">
    <property type="entry name" value="Myc-family transcription factor"/>
    <property type="match status" value="1"/>
</dbReference>
<dbReference type="RefSeq" id="XP_024667823.1">
    <property type="nucleotide sequence ID" value="XM_024820083.1"/>
</dbReference>
<dbReference type="Proteomes" id="UP000234585">
    <property type="component" value="Unassembled WGS sequence"/>
</dbReference>
<dbReference type="CDD" id="cd11392">
    <property type="entry name" value="bHLH_ScPHO4_like"/>
    <property type="match status" value="1"/>
</dbReference>
<feature type="compositionally biased region" description="Low complexity" evidence="1">
    <location>
        <begin position="516"/>
        <end position="527"/>
    </location>
</feature>
<evidence type="ECO:0000313" key="4">
    <source>
        <dbReference type="Proteomes" id="UP000234585"/>
    </source>
</evidence>
<feature type="compositionally biased region" description="Polar residues" evidence="1">
    <location>
        <begin position="1"/>
        <end position="12"/>
    </location>
</feature>
<name>A0A2I2EZK5_ASPCN</name>
<dbReference type="SMART" id="SM00353">
    <property type="entry name" value="HLH"/>
    <property type="match status" value="1"/>
</dbReference>
<protein>
    <recommendedName>
        <fullName evidence="2">BHLH domain-containing protein</fullName>
    </recommendedName>
</protein>
<feature type="domain" description="BHLH" evidence="2">
    <location>
        <begin position="582"/>
        <end position="658"/>
    </location>
</feature>
<dbReference type="EMBL" id="KZ559194">
    <property type="protein sequence ID" value="PLB33811.1"/>
    <property type="molecule type" value="Genomic_DNA"/>
</dbReference>
<dbReference type="InterPro" id="IPR036638">
    <property type="entry name" value="HLH_DNA-bd_sf"/>
</dbReference>
<feature type="compositionally biased region" description="Polar residues" evidence="1">
    <location>
        <begin position="254"/>
        <end position="266"/>
    </location>
</feature>
<dbReference type="GO" id="GO:0046983">
    <property type="term" value="F:protein dimerization activity"/>
    <property type="evidence" value="ECO:0007669"/>
    <property type="project" value="InterPro"/>
</dbReference>
<feature type="compositionally biased region" description="Polar residues" evidence="1">
    <location>
        <begin position="49"/>
        <end position="73"/>
    </location>
</feature>
<dbReference type="InterPro" id="IPR011598">
    <property type="entry name" value="bHLH_dom"/>
</dbReference>
<evidence type="ECO:0000313" key="3">
    <source>
        <dbReference type="EMBL" id="PLB33811.1"/>
    </source>
</evidence>
<feature type="compositionally biased region" description="Polar residues" evidence="1">
    <location>
        <begin position="318"/>
        <end position="347"/>
    </location>
</feature>
<dbReference type="GeneID" id="36527243"/>